<feature type="non-terminal residue" evidence="7">
    <location>
        <position position="257"/>
    </location>
</feature>
<evidence type="ECO:0000256" key="3">
    <source>
        <dbReference type="ARBA" id="ARBA00023157"/>
    </source>
</evidence>
<dbReference type="EMBL" id="JARKIK010000011">
    <property type="protein sequence ID" value="KAK8748868.1"/>
    <property type="molecule type" value="Genomic_DNA"/>
</dbReference>
<keyword evidence="2" id="KW-0677">Repeat</keyword>
<dbReference type="AlphaFoldDB" id="A0AAW0YAW4"/>
<accession>A0AAW0YAW4</accession>
<organism evidence="7 8">
    <name type="scientific">Cherax quadricarinatus</name>
    <name type="common">Australian red claw crayfish</name>
    <dbReference type="NCBI Taxonomy" id="27406"/>
    <lineage>
        <taxon>Eukaryota</taxon>
        <taxon>Metazoa</taxon>
        <taxon>Ecdysozoa</taxon>
        <taxon>Arthropoda</taxon>
        <taxon>Crustacea</taxon>
        <taxon>Multicrustacea</taxon>
        <taxon>Malacostraca</taxon>
        <taxon>Eumalacostraca</taxon>
        <taxon>Eucarida</taxon>
        <taxon>Decapoda</taxon>
        <taxon>Pleocyemata</taxon>
        <taxon>Astacidea</taxon>
        <taxon>Parastacoidea</taxon>
        <taxon>Parastacidae</taxon>
        <taxon>Cherax</taxon>
    </lineage>
</organism>
<feature type="domain" description="SRCR" evidence="6">
    <location>
        <begin position="26"/>
        <end position="143"/>
    </location>
</feature>
<evidence type="ECO:0000256" key="1">
    <source>
        <dbReference type="ARBA" id="ARBA00022729"/>
    </source>
</evidence>
<dbReference type="PANTHER" id="PTHR47653">
    <property type="entry name" value="PROTEIN BARK BEETLE"/>
    <property type="match status" value="1"/>
</dbReference>
<comment type="caution">
    <text evidence="5">Lacks conserved residue(s) required for the propagation of feature annotation.</text>
</comment>
<dbReference type="InterPro" id="IPR001190">
    <property type="entry name" value="SRCR"/>
</dbReference>
<proteinExistence type="predicted"/>
<gene>
    <name evidence="7" type="ORF">OTU49_016038</name>
</gene>
<dbReference type="PANTHER" id="PTHR47653:SF1">
    <property type="entry name" value="DELETED IN MALIGNANT BRAIN TUMORS 1 PROTEIN"/>
    <property type="match status" value="1"/>
</dbReference>
<keyword evidence="1" id="KW-0732">Signal</keyword>
<keyword evidence="4" id="KW-0325">Glycoprotein</keyword>
<evidence type="ECO:0000256" key="4">
    <source>
        <dbReference type="ARBA" id="ARBA00023180"/>
    </source>
</evidence>
<dbReference type="Pfam" id="PF00530">
    <property type="entry name" value="SRCR"/>
    <property type="match status" value="1"/>
</dbReference>
<dbReference type="GO" id="GO:0016020">
    <property type="term" value="C:membrane"/>
    <property type="evidence" value="ECO:0007669"/>
    <property type="project" value="InterPro"/>
</dbReference>
<name>A0AAW0YAW4_CHEQU</name>
<dbReference type="PRINTS" id="PR00258">
    <property type="entry name" value="SPERACTRCPTR"/>
</dbReference>
<reference evidence="7 8" key="1">
    <citation type="journal article" date="2024" name="BMC Genomics">
        <title>Genome assembly of redclaw crayfish (Cherax quadricarinatus) provides insights into its immune adaptation and hypoxia tolerance.</title>
        <authorList>
            <person name="Liu Z."/>
            <person name="Zheng J."/>
            <person name="Li H."/>
            <person name="Fang K."/>
            <person name="Wang S."/>
            <person name="He J."/>
            <person name="Zhou D."/>
            <person name="Weng S."/>
            <person name="Chi M."/>
            <person name="Gu Z."/>
            <person name="He J."/>
            <person name="Li F."/>
            <person name="Wang M."/>
        </authorList>
    </citation>
    <scope>NUCLEOTIDE SEQUENCE [LARGE SCALE GENOMIC DNA]</scope>
    <source>
        <strain evidence="7">ZL_2023a</strain>
    </source>
</reference>
<evidence type="ECO:0000256" key="5">
    <source>
        <dbReference type="PROSITE-ProRule" id="PRU00196"/>
    </source>
</evidence>
<dbReference type="Proteomes" id="UP001445076">
    <property type="component" value="Unassembled WGS sequence"/>
</dbReference>
<dbReference type="PROSITE" id="PS50287">
    <property type="entry name" value="SRCR_2"/>
    <property type="match status" value="1"/>
</dbReference>
<evidence type="ECO:0000313" key="7">
    <source>
        <dbReference type="EMBL" id="KAK8748868.1"/>
    </source>
</evidence>
<dbReference type="SMART" id="SM00202">
    <property type="entry name" value="SR"/>
    <property type="match status" value="1"/>
</dbReference>
<protein>
    <recommendedName>
        <fullName evidence="6">SRCR domain-containing protein</fullName>
    </recommendedName>
</protein>
<feature type="disulfide bond" evidence="5">
    <location>
        <begin position="106"/>
        <end position="116"/>
    </location>
</feature>
<dbReference type="InterPro" id="IPR053243">
    <property type="entry name" value="SJ_maturation_regulator"/>
</dbReference>
<keyword evidence="3 5" id="KW-1015">Disulfide bond</keyword>
<dbReference type="SUPFAM" id="SSF56487">
    <property type="entry name" value="SRCR-like"/>
    <property type="match status" value="1"/>
</dbReference>
<comment type="caution">
    <text evidence="7">The sequence shown here is derived from an EMBL/GenBank/DDBJ whole genome shotgun (WGS) entry which is preliminary data.</text>
</comment>
<evidence type="ECO:0000259" key="6">
    <source>
        <dbReference type="PROSITE" id="PS50287"/>
    </source>
</evidence>
<evidence type="ECO:0000256" key="2">
    <source>
        <dbReference type="ARBA" id="ARBA00022737"/>
    </source>
</evidence>
<dbReference type="Gene3D" id="3.10.250.10">
    <property type="entry name" value="SRCR-like domain"/>
    <property type="match status" value="1"/>
</dbReference>
<dbReference type="InterPro" id="IPR036772">
    <property type="entry name" value="SRCR-like_dom_sf"/>
</dbReference>
<keyword evidence="8" id="KW-1185">Reference proteome</keyword>
<sequence>IMRPIDTSSATHYRVGRQTKSSLESVRLCVEGDCDGRRDGFLDIFNGTTKQWVPICDDRFTERNAQVVCQQLGYNTINTFHGRNKRTEMFPNALIRIRSWPDPIQCDGTETRLDECALRMNGQIYNHSYECAWNGDFVYISCGDLNLENENQEYWGGIRFSIPNFEHMDVYQRVHNANNPEHAHTHPMVHSSSHTTVLPSVMEWVEIVGAGILHDDKSPAILSFHETPKLRGVTIRNSAYDGLSIVSATDGFDMLYN</sequence>
<feature type="non-terminal residue" evidence="7">
    <location>
        <position position="1"/>
    </location>
</feature>
<evidence type="ECO:0000313" key="8">
    <source>
        <dbReference type="Proteomes" id="UP001445076"/>
    </source>
</evidence>
<dbReference type="GO" id="GO:0045217">
    <property type="term" value="P:cell-cell junction maintenance"/>
    <property type="evidence" value="ECO:0007669"/>
    <property type="project" value="TreeGrafter"/>
</dbReference>